<keyword evidence="8" id="KW-0732">Signal</keyword>
<dbReference type="AlphaFoldDB" id="A0A918C0H8"/>
<dbReference type="InterPro" id="IPR010259">
    <property type="entry name" value="S8pro/Inhibitor_I9"/>
</dbReference>
<dbReference type="GO" id="GO:0006508">
    <property type="term" value="P:proteolysis"/>
    <property type="evidence" value="ECO:0007669"/>
    <property type="project" value="UniProtKB-KW"/>
</dbReference>
<feature type="signal peptide" evidence="8">
    <location>
        <begin position="1"/>
        <end position="20"/>
    </location>
</feature>
<feature type="active site" description="Charge relay system" evidence="6 7">
    <location>
        <position position="525"/>
    </location>
</feature>
<keyword evidence="2" id="KW-0964">Secreted</keyword>
<dbReference type="InterPro" id="IPR037045">
    <property type="entry name" value="S8pro/Inhibitor_I9_sf"/>
</dbReference>
<keyword evidence="5 7" id="KW-0720">Serine protease</keyword>
<feature type="domain" description="PA" evidence="10">
    <location>
        <begin position="411"/>
        <end position="500"/>
    </location>
</feature>
<keyword evidence="13" id="KW-1185">Reference proteome</keyword>
<evidence type="ECO:0000256" key="7">
    <source>
        <dbReference type="PROSITE-ProRule" id="PRU01240"/>
    </source>
</evidence>
<keyword evidence="2" id="KW-0134">Cell wall</keyword>
<dbReference type="Pfam" id="PF00082">
    <property type="entry name" value="Peptidase_S8"/>
    <property type="match status" value="2"/>
</dbReference>
<evidence type="ECO:0000256" key="8">
    <source>
        <dbReference type="SAM" id="SignalP"/>
    </source>
</evidence>
<dbReference type="InterPro" id="IPR022398">
    <property type="entry name" value="Peptidase_S8_His-AS"/>
</dbReference>
<gene>
    <name evidence="12" type="ORF">GCM10008957_12420</name>
</gene>
<evidence type="ECO:0000313" key="12">
    <source>
        <dbReference type="EMBL" id="GGR01041.1"/>
    </source>
</evidence>
<dbReference type="PROSITE" id="PS00137">
    <property type="entry name" value="SUBTILASE_HIS"/>
    <property type="match status" value="1"/>
</dbReference>
<dbReference type="InterPro" id="IPR036852">
    <property type="entry name" value="Peptidase_S8/S53_dom_sf"/>
</dbReference>
<dbReference type="InterPro" id="IPR050131">
    <property type="entry name" value="Peptidase_S8_subtilisin-like"/>
</dbReference>
<evidence type="ECO:0000256" key="1">
    <source>
        <dbReference type="ARBA" id="ARBA00011073"/>
    </source>
</evidence>
<organism evidence="12 13">
    <name type="scientific">Deinococcus ruber</name>
    <dbReference type="NCBI Taxonomy" id="1848197"/>
    <lineage>
        <taxon>Bacteria</taxon>
        <taxon>Thermotogati</taxon>
        <taxon>Deinococcota</taxon>
        <taxon>Deinococci</taxon>
        <taxon>Deinococcales</taxon>
        <taxon>Deinococcaceae</taxon>
        <taxon>Deinococcus</taxon>
    </lineage>
</organism>
<reference evidence="12" key="1">
    <citation type="journal article" date="2014" name="Int. J. Syst. Evol. Microbiol.">
        <title>Complete genome sequence of Corynebacterium casei LMG S-19264T (=DSM 44701T), isolated from a smear-ripened cheese.</title>
        <authorList>
            <consortium name="US DOE Joint Genome Institute (JGI-PGF)"/>
            <person name="Walter F."/>
            <person name="Albersmeier A."/>
            <person name="Kalinowski J."/>
            <person name="Ruckert C."/>
        </authorList>
    </citation>
    <scope>NUCLEOTIDE SEQUENCE</scope>
    <source>
        <strain evidence="12">JCM 31311</strain>
    </source>
</reference>
<dbReference type="GO" id="GO:0004252">
    <property type="term" value="F:serine-type endopeptidase activity"/>
    <property type="evidence" value="ECO:0007669"/>
    <property type="project" value="UniProtKB-UniRule"/>
</dbReference>
<dbReference type="InterPro" id="IPR023828">
    <property type="entry name" value="Peptidase_S8_Ser-AS"/>
</dbReference>
<dbReference type="PROSITE" id="PS51892">
    <property type="entry name" value="SUBTILASE"/>
    <property type="match status" value="1"/>
</dbReference>
<evidence type="ECO:0000256" key="5">
    <source>
        <dbReference type="ARBA" id="ARBA00022825"/>
    </source>
</evidence>
<dbReference type="Gene3D" id="3.40.50.200">
    <property type="entry name" value="Peptidase S8/S53 domain"/>
    <property type="match status" value="1"/>
</dbReference>
<accession>A0A918C0H8</accession>
<evidence type="ECO:0000313" key="13">
    <source>
        <dbReference type="Proteomes" id="UP000603865"/>
    </source>
</evidence>
<comment type="caution">
    <text evidence="12">The sequence shown here is derived from an EMBL/GenBank/DDBJ whole genome shotgun (WGS) entry which is preliminary data.</text>
</comment>
<dbReference type="PRINTS" id="PR00723">
    <property type="entry name" value="SUBTILISIN"/>
</dbReference>
<feature type="domain" description="Peptidase S8/S53" evidence="9">
    <location>
        <begin position="173"/>
        <end position="379"/>
    </location>
</feature>
<dbReference type="Pfam" id="PF05922">
    <property type="entry name" value="Inhibitor_I9"/>
    <property type="match status" value="1"/>
</dbReference>
<dbReference type="EMBL" id="BMQL01000004">
    <property type="protein sequence ID" value="GGR01041.1"/>
    <property type="molecule type" value="Genomic_DNA"/>
</dbReference>
<dbReference type="Gene3D" id="3.50.30.30">
    <property type="match status" value="1"/>
</dbReference>
<dbReference type="Pfam" id="PF02225">
    <property type="entry name" value="PA"/>
    <property type="match status" value="1"/>
</dbReference>
<comment type="similarity">
    <text evidence="1 7">Belongs to the peptidase S8 family.</text>
</comment>
<keyword evidence="4 7" id="KW-0378">Hydrolase</keyword>
<reference evidence="12" key="2">
    <citation type="submission" date="2020-09" db="EMBL/GenBank/DDBJ databases">
        <authorList>
            <person name="Sun Q."/>
            <person name="Ohkuma M."/>
        </authorList>
    </citation>
    <scope>NUCLEOTIDE SEQUENCE</scope>
    <source>
        <strain evidence="12">JCM 31311</strain>
    </source>
</reference>
<feature type="domain" description="Peptidase S8/S53" evidence="9">
    <location>
        <begin position="509"/>
        <end position="573"/>
    </location>
</feature>
<evidence type="ECO:0000259" key="10">
    <source>
        <dbReference type="Pfam" id="PF02225"/>
    </source>
</evidence>
<dbReference type="SUPFAM" id="SSF54897">
    <property type="entry name" value="Protease propeptides/inhibitors"/>
    <property type="match status" value="1"/>
</dbReference>
<evidence type="ECO:0000259" key="11">
    <source>
        <dbReference type="Pfam" id="PF05922"/>
    </source>
</evidence>
<dbReference type="PROSITE" id="PS00138">
    <property type="entry name" value="SUBTILASE_SER"/>
    <property type="match status" value="1"/>
</dbReference>
<dbReference type="InterPro" id="IPR000209">
    <property type="entry name" value="Peptidase_S8/S53_dom"/>
</dbReference>
<dbReference type="RefSeq" id="WP_189088643.1">
    <property type="nucleotide sequence ID" value="NZ_BMQL01000004.1"/>
</dbReference>
<feature type="active site" description="Charge relay system" evidence="6 7">
    <location>
        <position position="182"/>
    </location>
</feature>
<evidence type="ECO:0000256" key="6">
    <source>
        <dbReference type="PIRSR" id="PIRSR615500-1"/>
    </source>
</evidence>
<evidence type="ECO:0000256" key="4">
    <source>
        <dbReference type="ARBA" id="ARBA00022801"/>
    </source>
</evidence>
<evidence type="ECO:0000256" key="2">
    <source>
        <dbReference type="ARBA" id="ARBA00022512"/>
    </source>
</evidence>
<name>A0A918C0H8_9DEIO</name>
<feature type="chain" id="PRO_5037850456" evidence="8">
    <location>
        <begin position="21"/>
        <end position="584"/>
    </location>
</feature>
<feature type="active site" description="Charge relay system" evidence="6 7">
    <location>
        <position position="220"/>
    </location>
</feature>
<dbReference type="PANTHER" id="PTHR43806">
    <property type="entry name" value="PEPTIDASE S8"/>
    <property type="match status" value="1"/>
</dbReference>
<feature type="domain" description="Inhibitor I9" evidence="11">
    <location>
        <begin position="80"/>
        <end position="121"/>
    </location>
</feature>
<dbReference type="SUPFAM" id="SSF52743">
    <property type="entry name" value="Subtilisin-like"/>
    <property type="match status" value="1"/>
</dbReference>
<evidence type="ECO:0000256" key="3">
    <source>
        <dbReference type="ARBA" id="ARBA00022670"/>
    </source>
</evidence>
<dbReference type="Gene3D" id="3.30.70.80">
    <property type="entry name" value="Peptidase S8 propeptide/proteinase inhibitor I9"/>
    <property type="match status" value="1"/>
</dbReference>
<keyword evidence="3 7" id="KW-0645">Protease</keyword>
<dbReference type="PANTHER" id="PTHR43806:SF11">
    <property type="entry name" value="CEREVISIN-RELATED"/>
    <property type="match status" value="1"/>
</dbReference>
<proteinExistence type="inferred from homology"/>
<dbReference type="InterPro" id="IPR003137">
    <property type="entry name" value="PA_domain"/>
</dbReference>
<sequence length="584" mass="58856">MNPRHYHASLLLGLSLTLAACGQQTTSTPATQSAASPSLSTQTDPVESGAYLVGFRQTPTTLGTQSLGTLSVSAQALTVQAAGGTIKTQFEDISALAAHLTPDALATLKADPNVEYIEPDYQKHALGLGTPPAVSAQSQAVGAQAVLGSASGETTWGDAALRVPALRSAGYTGAGVAVCITDTGIDGNQPEFAGRLKGFRNFTAETGRDSAYNLNDVHQHGTHVAGTVAAQYGTGSSHLGSGMNVNGVGGVASGVNLYMARVLDDNGNGANSDIINGVNWCTAQLKSKGGTENHVVVSMSLGGSSFSSTEQRAYTAAYNAGALIVAASGNWGTTVSYPAAYTNVLAVGAVDMNSQIAVFSNPGSKVALVGPGVNILSTRPLSQGTFVTASASGLPSFSDVSSTDPSSSGNVSGKVVAAGGSNNEFCGTGVRNTALSGNIALISRGTCTYEQKIANAYGSGATAVMIYNNTTTHDAPGTMTLTSSYPVPVVGLSKDDGLALQAKLPTTGTVSINNGTDYGFDSGTSMATPHVSAAAAVVWAAKPTLTPSQLTSLLTSTATDLGPAGKDNSYGYGLVNPYKAITGN</sequence>
<dbReference type="Proteomes" id="UP000603865">
    <property type="component" value="Unassembled WGS sequence"/>
</dbReference>
<dbReference type="InterPro" id="IPR015500">
    <property type="entry name" value="Peptidase_S8_subtilisin-rel"/>
</dbReference>
<dbReference type="PROSITE" id="PS51257">
    <property type="entry name" value="PROKAR_LIPOPROTEIN"/>
    <property type="match status" value="1"/>
</dbReference>
<protein>
    <submittedName>
        <fullName evidence="12">Serine protease</fullName>
    </submittedName>
</protein>
<evidence type="ECO:0000259" key="9">
    <source>
        <dbReference type="Pfam" id="PF00082"/>
    </source>
</evidence>